<evidence type="ECO:0000256" key="4">
    <source>
        <dbReference type="RuleBase" id="RU003690"/>
    </source>
</evidence>
<name>A0A8K0HE56_9ROSA</name>
<evidence type="ECO:0000256" key="1">
    <source>
        <dbReference type="ARBA" id="ARBA00010838"/>
    </source>
</evidence>
<feature type="active site" description="Nucleophile" evidence="3">
    <location>
        <position position="329"/>
    </location>
</feature>
<dbReference type="PANTHER" id="PTHR10353:SF297">
    <property type="entry name" value="VICIANIN HYDROLASE-LIKE"/>
    <property type="match status" value="1"/>
</dbReference>
<comment type="caution">
    <text evidence="7">The sequence shown here is derived from an EMBL/GenBank/DDBJ whole genome shotgun (WGS) entry which is preliminary data.</text>
</comment>
<feature type="chain" id="PRO_5035453559" description="Beta-glucosidase" evidence="6">
    <location>
        <begin position="25"/>
        <end position="419"/>
    </location>
</feature>
<proteinExistence type="inferred from homology"/>
<dbReference type="InterPro" id="IPR017853">
    <property type="entry name" value="GH"/>
</dbReference>
<dbReference type="PRINTS" id="PR00131">
    <property type="entry name" value="GLHYDRLASE1"/>
</dbReference>
<accession>A0A8K0HE56</accession>
<dbReference type="SUPFAM" id="SSF51445">
    <property type="entry name" value="(Trans)glycosidases"/>
    <property type="match status" value="1"/>
</dbReference>
<dbReference type="AlphaFoldDB" id="A0A8K0HE56"/>
<keyword evidence="6" id="KW-0732">Signal</keyword>
<keyword evidence="2 5" id="KW-0378">Hydrolase</keyword>
<sequence length="419" mass="47722">MTKFLDSSFLLGLLALVLLASTSSFEAAVTPSHSSRPFNRTLFPPDFIFGAGSAAYQIEGAAYIDGKGPSNWDHYTKNHPGIMPFVTIFHWDVPQALEEEYGGFLKPQIVKDYEEYAEFVFKTFGDRVKNWCTLNEPTIFTLIGYDLGYNAPGRCSPYVGSCLGGDSATEPYLVAHHLLLAHAAAVKVYKQKYQASQKGKIGITLVTDWYKAKYNTQSSIEAASRALDFNIGWFLHPLTYGDYPKIMRSILGNRLPKFNTFESNSLIGSFDYLGLNYYTANYADALPPATANHSFYTHISTFFSYPRGLEELLIYIKDKYKNPPLYVTENGLGDPNTLSFDETIKDSLRIRYLHTHILHISKAMKEGANVKGYYIWTFLDDFEWANGYTKRFGIVYVDFKTLKRHLKFSAYWFKMFLLK</sequence>
<evidence type="ECO:0008006" key="9">
    <source>
        <dbReference type="Google" id="ProtNLM"/>
    </source>
</evidence>
<dbReference type="Pfam" id="PF00232">
    <property type="entry name" value="Glyco_hydro_1"/>
    <property type="match status" value="2"/>
</dbReference>
<evidence type="ECO:0000256" key="6">
    <source>
        <dbReference type="SAM" id="SignalP"/>
    </source>
</evidence>
<dbReference type="OrthoDB" id="1178994at2759"/>
<gene>
    <name evidence="7" type="ORF">FNV43_RR06213</name>
</gene>
<evidence type="ECO:0000313" key="7">
    <source>
        <dbReference type="EMBL" id="KAF3450133.1"/>
    </source>
</evidence>
<keyword evidence="5" id="KW-0326">Glycosidase</keyword>
<dbReference type="GO" id="GO:0008422">
    <property type="term" value="F:beta-glucosidase activity"/>
    <property type="evidence" value="ECO:0007669"/>
    <property type="project" value="TreeGrafter"/>
</dbReference>
<dbReference type="EMBL" id="VOIH02000003">
    <property type="protein sequence ID" value="KAF3450133.1"/>
    <property type="molecule type" value="Genomic_DNA"/>
</dbReference>
<protein>
    <recommendedName>
        <fullName evidence="9">Beta-glucosidase</fullName>
    </recommendedName>
</protein>
<dbReference type="InterPro" id="IPR001360">
    <property type="entry name" value="Glyco_hydro_1"/>
</dbReference>
<keyword evidence="8" id="KW-1185">Reference proteome</keyword>
<evidence type="ECO:0000256" key="3">
    <source>
        <dbReference type="PROSITE-ProRule" id="PRU10055"/>
    </source>
</evidence>
<feature type="signal peptide" evidence="6">
    <location>
        <begin position="1"/>
        <end position="24"/>
    </location>
</feature>
<evidence type="ECO:0000256" key="2">
    <source>
        <dbReference type="ARBA" id="ARBA00022801"/>
    </source>
</evidence>
<dbReference type="InterPro" id="IPR033132">
    <property type="entry name" value="GH_1_N_CS"/>
</dbReference>
<dbReference type="PROSITE" id="PS00572">
    <property type="entry name" value="GLYCOSYL_HYDROL_F1_1"/>
    <property type="match status" value="1"/>
</dbReference>
<dbReference type="PROSITE" id="PS00653">
    <property type="entry name" value="GLYCOSYL_HYDROL_F1_2"/>
    <property type="match status" value="1"/>
</dbReference>
<dbReference type="GO" id="GO:0005975">
    <property type="term" value="P:carbohydrate metabolic process"/>
    <property type="evidence" value="ECO:0007669"/>
    <property type="project" value="InterPro"/>
</dbReference>
<dbReference type="PANTHER" id="PTHR10353">
    <property type="entry name" value="GLYCOSYL HYDROLASE"/>
    <property type="match status" value="1"/>
</dbReference>
<comment type="similarity">
    <text evidence="1 4">Belongs to the glycosyl hydrolase 1 family.</text>
</comment>
<dbReference type="Gene3D" id="3.20.20.80">
    <property type="entry name" value="Glycosidases"/>
    <property type="match status" value="2"/>
</dbReference>
<dbReference type="Proteomes" id="UP000796880">
    <property type="component" value="Unassembled WGS sequence"/>
</dbReference>
<evidence type="ECO:0000256" key="5">
    <source>
        <dbReference type="RuleBase" id="RU004468"/>
    </source>
</evidence>
<reference evidence="7" key="1">
    <citation type="submission" date="2020-03" db="EMBL/GenBank/DDBJ databases">
        <title>A high-quality chromosome-level genome assembly of a woody plant with both climbing and erect habits, Rhamnella rubrinervis.</title>
        <authorList>
            <person name="Lu Z."/>
            <person name="Yang Y."/>
            <person name="Zhu X."/>
            <person name="Sun Y."/>
        </authorList>
    </citation>
    <scope>NUCLEOTIDE SEQUENCE</scope>
    <source>
        <strain evidence="7">BYM</strain>
        <tissue evidence="7">Leaf</tissue>
    </source>
</reference>
<dbReference type="InterPro" id="IPR018120">
    <property type="entry name" value="Glyco_hydro_1_AS"/>
</dbReference>
<evidence type="ECO:0000313" key="8">
    <source>
        <dbReference type="Proteomes" id="UP000796880"/>
    </source>
</evidence>
<organism evidence="7 8">
    <name type="scientific">Rhamnella rubrinervis</name>
    <dbReference type="NCBI Taxonomy" id="2594499"/>
    <lineage>
        <taxon>Eukaryota</taxon>
        <taxon>Viridiplantae</taxon>
        <taxon>Streptophyta</taxon>
        <taxon>Embryophyta</taxon>
        <taxon>Tracheophyta</taxon>
        <taxon>Spermatophyta</taxon>
        <taxon>Magnoliopsida</taxon>
        <taxon>eudicotyledons</taxon>
        <taxon>Gunneridae</taxon>
        <taxon>Pentapetalae</taxon>
        <taxon>rosids</taxon>
        <taxon>fabids</taxon>
        <taxon>Rosales</taxon>
        <taxon>Rhamnaceae</taxon>
        <taxon>rhamnoid group</taxon>
        <taxon>Rhamneae</taxon>
        <taxon>Rhamnella</taxon>
    </lineage>
</organism>